<dbReference type="KEGG" id="vdi:Vdis_1157"/>
<evidence type="ECO:0000313" key="2">
    <source>
        <dbReference type="EMBL" id="ADN50544.1"/>
    </source>
</evidence>
<dbReference type="InterPro" id="IPR018977">
    <property type="entry name" value="NurA_domain"/>
</dbReference>
<dbReference type="AlphaFoldDB" id="E1QQX4"/>
<reference evidence="2 3" key="1">
    <citation type="journal article" date="2010" name="Stand. Genomic Sci.">
        <title>Complete genome sequence of Vulcanisaeta distributa type strain (IC-017).</title>
        <authorList>
            <person name="Mavromatis K."/>
            <person name="Sikorski J."/>
            <person name="Pabst E."/>
            <person name="Teshima H."/>
            <person name="Lapidus A."/>
            <person name="Lucas S."/>
            <person name="Nolan M."/>
            <person name="Glavina Del Rio T."/>
            <person name="Cheng J.F."/>
            <person name="Bruce D."/>
            <person name="Goodwin L."/>
            <person name="Pitluck S."/>
            <person name="Liolios K."/>
            <person name="Ivanova N."/>
            <person name="Mikhailova N."/>
            <person name="Pati A."/>
            <person name="Chen A."/>
            <person name="Palaniappan K."/>
            <person name="Land M."/>
            <person name="Hauser L."/>
            <person name="Chang Y.J."/>
            <person name="Jeffries C.D."/>
            <person name="Rohde M."/>
            <person name="Spring S."/>
            <person name="Goker M."/>
            <person name="Wirth R."/>
            <person name="Woyke T."/>
            <person name="Bristow J."/>
            <person name="Eisen J.A."/>
            <person name="Markowitz V."/>
            <person name="Hugenholtz P."/>
            <person name="Klenk H.P."/>
            <person name="Kyrpides N.C."/>
        </authorList>
    </citation>
    <scope>NUCLEOTIDE SEQUENCE [LARGE SCALE GENOMIC DNA]</scope>
    <source>
        <strain evidence="3">DSM 14429 / JCM 11212 / NBRC 100878 / IC-017</strain>
    </source>
</reference>
<dbReference type="STRING" id="572478.Vdis_1157"/>
<protein>
    <submittedName>
        <fullName evidence="2">NurA domain protein</fullName>
    </submittedName>
</protein>
<dbReference type="eggNOG" id="arCOG00287">
    <property type="taxonomic scope" value="Archaea"/>
</dbReference>
<reference evidence="3" key="2">
    <citation type="journal article" date="2010" name="Stand. Genomic Sci.">
        <title>Complete genome sequence of Vulcanisaeta distributa type strain (IC-017T).</title>
        <authorList>
            <person name="Mavromatis K."/>
            <person name="Sikorski J."/>
            <person name="Pabst E."/>
            <person name="Teshima H."/>
            <person name="Lapidus A."/>
            <person name="Lucas S."/>
            <person name="Nolan M."/>
            <person name="Glavina Del Rio T."/>
            <person name="Cheng J."/>
            <person name="Bruce D."/>
            <person name="Goodwin L."/>
            <person name="Pitluck S."/>
            <person name="Liolios K."/>
            <person name="Ivanova N."/>
            <person name="Mikhailova N."/>
            <person name="Pati A."/>
            <person name="Chen A."/>
            <person name="Palaniappan K."/>
            <person name="Land M."/>
            <person name="Hauser L."/>
            <person name="Chang Y."/>
            <person name="Jeffries C."/>
            <person name="Rohde M."/>
            <person name="Spring S."/>
            <person name="Goker M."/>
            <person name="Wirth R."/>
            <person name="Woyke T."/>
            <person name="Bristow J."/>
            <person name="Eisen J."/>
            <person name="Markowitz V."/>
            <person name="Hugenholtz P."/>
            <person name="Klenk H."/>
            <person name="Kyrpides N."/>
        </authorList>
    </citation>
    <scope>NUCLEOTIDE SEQUENCE [LARGE SCALE GENOMIC DNA]</scope>
    <source>
        <strain evidence="3">DSM 14429 / JCM 11212 / NBRC 100878 / IC-017</strain>
    </source>
</reference>
<feature type="domain" description="NurA" evidence="1">
    <location>
        <begin position="58"/>
        <end position="290"/>
    </location>
</feature>
<dbReference type="HOGENOM" id="CLU_066378_0_0_2"/>
<evidence type="ECO:0000313" key="3">
    <source>
        <dbReference type="Proteomes" id="UP000006681"/>
    </source>
</evidence>
<gene>
    <name evidence="2" type="ordered locus">Vdis_1157</name>
</gene>
<proteinExistence type="predicted"/>
<dbReference type="RefSeq" id="WP_013336269.1">
    <property type="nucleotide sequence ID" value="NC_014537.1"/>
</dbReference>
<organism evidence="2 3">
    <name type="scientific">Vulcanisaeta distributa (strain DSM 14429 / JCM 11212 / NBRC 100878 / IC-017)</name>
    <dbReference type="NCBI Taxonomy" id="572478"/>
    <lineage>
        <taxon>Archaea</taxon>
        <taxon>Thermoproteota</taxon>
        <taxon>Thermoprotei</taxon>
        <taxon>Thermoproteales</taxon>
        <taxon>Thermoproteaceae</taxon>
        <taxon>Vulcanisaeta</taxon>
    </lineage>
</organism>
<evidence type="ECO:0000259" key="1">
    <source>
        <dbReference type="Pfam" id="PF09376"/>
    </source>
</evidence>
<accession>E1QQX4</accession>
<name>E1QQX4_VULDI</name>
<dbReference type="GeneID" id="9752089"/>
<dbReference type="OrthoDB" id="29045at2157"/>
<dbReference type="EMBL" id="CP002100">
    <property type="protein sequence ID" value="ADN50544.1"/>
    <property type="molecule type" value="Genomic_DNA"/>
</dbReference>
<dbReference type="Pfam" id="PF09376">
    <property type="entry name" value="NurA"/>
    <property type="match status" value="1"/>
</dbReference>
<keyword evidence="3" id="KW-1185">Reference proteome</keyword>
<sequence>MREVFELVRLMEEVGGKVGDYVSPDVVDLGEGYDVVRVSCDNVDFVVIDKGGVELGDRLIGVDSHTSVLRFAAFDVHVVTGALVGRDVYLVPGVQGVRWLGLKLRFRLDNADALDRYSGIIYVKSRYLGRYFDGSYNDEAIRDEVRLHVELRLINIARELSGFILIDGPVFPTPRILGMEGNEYSSLYWGLVKDRVEALRGLRAVGVVKRLGQSHYLARCLGEVYADDYTLAVNKLTPLLGNGGVAAIGPVRIEAGDYGKYCWYVASRLGRRIDVVRVEGLSEDVVEVGRDYVALTMTVGGTAMSIHIADRVARRLNASAVNLISSISPLGITYEGLETIREALSELGG</sequence>
<dbReference type="Proteomes" id="UP000006681">
    <property type="component" value="Chromosome"/>
</dbReference>